<dbReference type="EMBL" id="LUAY01008081">
    <property type="protein sequence ID" value="KYB44682.1"/>
    <property type="molecule type" value="Genomic_DNA"/>
</dbReference>
<dbReference type="SUPFAM" id="SSF46689">
    <property type="entry name" value="Homeodomain-like"/>
    <property type="match status" value="1"/>
</dbReference>
<sequence length="171" mass="18826">MEQVALACNAGKDTIYRRYPSKAALFAALMQGLQSQVLEELDALMAREGTSLERLRLYARALLAINLRPQMVALNRVALGEAVGLGGMQPTPVAQDPIMTRFASLIVEAQVDHLIAKGEPLFIAEQLLYATSIKPLISTMLGEGRFSDPAEEERYFDQAWQLFMQGGQANI</sequence>
<dbReference type="Gene3D" id="1.10.357.10">
    <property type="entry name" value="Tetracycline Repressor, domain 2"/>
    <property type="match status" value="1"/>
</dbReference>
<evidence type="ECO:0000259" key="2">
    <source>
        <dbReference type="Pfam" id="PF00440"/>
    </source>
</evidence>
<protein>
    <submittedName>
        <fullName evidence="3">TetR family transcriptional regulator</fullName>
    </submittedName>
</protein>
<accession>A0A656Z2H7</accession>
<dbReference type="Pfam" id="PF00440">
    <property type="entry name" value="TetR_N"/>
    <property type="match status" value="1"/>
</dbReference>
<evidence type="ECO:0000256" key="1">
    <source>
        <dbReference type="ARBA" id="ARBA00023125"/>
    </source>
</evidence>
<dbReference type="PANTHER" id="PTHR30055:SF223">
    <property type="entry name" value="HTH-TYPE TRANSCRIPTIONAL REGULATOR UIDR"/>
    <property type="match status" value="1"/>
</dbReference>
<dbReference type="InterPro" id="IPR001647">
    <property type="entry name" value="HTH_TetR"/>
</dbReference>
<gene>
    <name evidence="3" type="ORF">AB664_21335</name>
</gene>
<dbReference type="PANTHER" id="PTHR30055">
    <property type="entry name" value="HTH-TYPE TRANSCRIPTIONAL REGULATOR RUTR"/>
    <property type="match status" value="1"/>
</dbReference>
<proteinExistence type="predicted"/>
<feature type="domain" description="HTH tetR-type" evidence="2">
    <location>
        <begin position="1"/>
        <end position="29"/>
    </location>
</feature>
<keyword evidence="1" id="KW-0238">DNA-binding</keyword>
<dbReference type="GO" id="GO:0003700">
    <property type="term" value="F:DNA-binding transcription factor activity"/>
    <property type="evidence" value="ECO:0007669"/>
    <property type="project" value="TreeGrafter"/>
</dbReference>
<dbReference type="AlphaFoldDB" id="A0A656Z2H7"/>
<dbReference type="GO" id="GO:0000976">
    <property type="term" value="F:transcription cis-regulatory region binding"/>
    <property type="evidence" value="ECO:0007669"/>
    <property type="project" value="TreeGrafter"/>
</dbReference>
<organism evidence="3">
    <name type="scientific">Brucella anthropi</name>
    <name type="common">Ochrobactrum anthropi</name>
    <dbReference type="NCBI Taxonomy" id="529"/>
    <lineage>
        <taxon>Bacteria</taxon>
        <taxon>Pseudomonadati</taxon>
        <taxon>Pseudomonadota</taxon>
        <taxon>Alphaproteobacteria</taxon>
        <taxon>Hyphomicrobiales</taxon>
        <taxon>Brucellaceae</taxon>
        <taxon>Brucella/Ochrobactrum group</taxon>
        <taxon>Brucella</taxon>
    </lineage>
</organism>
<dbReference type="InterPro" id="IPR009057">
    <property type="entry name" value="Homeodomain-like_sf"/>
</dbReference>
<comment type="caution">
    <text evidence="3">The sequence shown here is derived from an EMBL/GenBank/DDBJ whole genome shotgun (WGS) entry which is preliminary data.</text>
</comment>
<evidence type="ECO:0000313" key="3">
    <source>
        <dbReference type="EMBL" id="KYB44682.1"/>
    </source>
</evidence>
<name>A0A656Z2H7_BRUAN</name>
<dbReference type="InterPro" id="IPR050109">
    <property type="entry name" value="HTH-type_TetR-like_transc_reg"/>
</dbReference>
<reference evidence="3" key="1">
    <citation type="submission" date="2016-02" db="EMBL/GenBank/DDBJ databases">
        <title>Genomic sequences of Ochrobactrum anthropi.</title>
        <authorList>
            <person name="Chudasama K.S."/>
            <person name="Thaker V.S."/>
        </authorList>
    </citation>
    <scope>NUCLEOTIDE SEQUENCE [LARGE SCALE GENOMIC DNA]</scope>
    <source>
        <strain evidence="3">SUBG007</strain>
    </source>
</reference>